<dbReference type="Proteomes" id="UP001388259">
    <property type="component" value="Unassembled WGS sequence"/>
</dbReference>
<proteinExistence type="predicted"/>
<keyword evidence="9" id="KW-1185">Reference proteome</keyword>
<protein>
    <submittedName>
        <fullName evidence="6">Laminin B domain-containing protein</fullName>
    </submittedName>
</protein>
<evidence type="ECO:0000256" key="4">
    <source>
        <dbReference type="ARBA" id="ARBA00023180"/>
    </source>
</evidence>
<keyword evidence="4" id="KW-0325">Glycoprotein</keyword>
<evidence type="ECO:0000313" key="9">
    <source>
        <dbReference type="Proteomes" id="UP001390963"/>
    </source>
</evidence>
<dbReference type="Proteomes" id="UP001390963">
    <property type="component" value="Unassembled WGS sequence"/>
</dbReference>
<gene>
    <name evidence="7" type="ORF">VZD24_12435</name>
    <name evidence="6" type="ORF">VZD85_12850</name>
</gene>
<evidence type="ECO:0000313" key="8">
    <source>
        <dbReference type="Proteomes" id="UP001388259"/>
    </source>
</evidence>
<evidence type="ECO:0000313" key="7">
    <source>
        <dbReference type="EMBL" id="MEM0574330.1"/>
    </source>
</evidence>
<dbReference type="PROSITE" id="PS51115">
    <property type="entry name" value="LAMININ_IVA"/>
    <property type="match status" value="1"/>
</dbReference>
<keyword evidence="1" id="KW-0732">Signal</keyword>
<evidence type="ECO:0000256" key="1">
    <source>
        <dbReference type="ARBA" id="ARBA00022729"/>
    </source>
</evidence>
<dbReference type="SMART" id="SM00281">
    <property type="entry name" value="LamB"/>
    <property type="match status" value="1"/>
</dbReference>
<evidence type="ECO:0000256" key="2">
    <source>
        <dbReference type="ARBA" id="ARBA00022737"/>
    </source>
</evidence>
<keyword evidence="3" id="KW-1015">Disulfide bond</keyword>
<comment type="caution">
    <text evidence="6">The sequence shown here is derived from an EMBL/GenBank/DDBJ whole genome shotgun (WGS) entry which is preliminary data.</text>
</comment>
<reference evidence="6 9" key="1">
    <citation type="submission" date="2024-01" db="EMBL/GenBank/DDBJ databases">
        <title>Aequorivita flavus sp. nov., isolated from deep-sea sediment.</title>
        <authorList>
            <person name="Chen X."/>
        </authorList>
    </citation>
    <scope>NUCLEOTIDE SEQUENCE</scope>
    <source>
        <strain evidence="6">MCCC 1A16923</strain>
        <strain evidence="7 9">MCCC 1A16935</strain>
    </source>
</reference>
<dbReference type="AlphaFoldDB" id="A0AB35YVJ6"/>
<dbReference type="RefSeq" id="WP_279449993.1">
    <property type="nucleotide sequence ID" value="NZ_JAZBJM010000010.1"/>
</dbReference>
<dbReference type="EMBL" id="JAZBJM010000010">
    <property type="protein sequence ID" value="MEM0519249.1"/>
    <property type="molecule type" value="Genomic_DNA"/>
</dbReference>
<organism evidence="6 8">
    <name type="scientific">Aequorivita flava</name>
    <dbReference type="NCBI Taxonomy" id="3114371"/>
    <lineage>
        <taxon>Bacteria</taxon>
        <taxon>Pseudomonadati</taxon>
        <taxon>Bacteroidota</taxon>
        <taxon>Flavobacteriia</taxon>
        <taxon>Flavobacteriales</taxon>
        <taxon>Flavobacteriaceae</taxon>
        <taxon>Aequorivita</taxon>
    </lineage>
</organism>
<accession>A0AB35YVJ6</accession>
<dbReference type="EMBL" id="JBANCF010000011">
    <property type="protein sequence ID" value="MEM0574330.1"/>
    <property type="molecule type" value="Genomic_DNA"/>
</dbReference>
<feature type="domain" description="Laminin IV type A" evidence="5">
    <location>
        <begin position="32"/>
        <end position="194"/>
    </location>
</feature>
<evidence type="ECO:0000256" key="3">
    <source>
        <dbReference type="ARBA" id="ARBA00023157"/>
    </source>
</evidence>
<name>A0AB35YVJ6_9FLAO</name>
<evidence type="ECO:0000313" key="6">
    <source>
        <dbReference type="EMBL" id="MEM0519249.1"/>
    </source>
</evidence>
<evidence type="ECO:0000259" key="5">
    <source>
        <dbReference type="PROSITE" id="PS51115"/>
    </source>
</evidence>
<sequence length="194" mass="22227">MRTHIQFYIMALTVMILLWGCKNEMVSSHFKENAEDWTIMGDAQGDMVQPTYTSQGGAVDGYIQAKDDAAGGVWYFSAPKKFLGNKESYYGRTLNYSLYQKPEKNKQFDSPDIILASGENQIFYLVEDSPDTTWTQYRVKIGTDTNWFYGNYKDKSEATEAQIKSVLSNLDKFWIRGEYRTGDDYGGLDEVVIE</sequence>
<dbReference type="Pfam" id="PF00052">
    <property type="entry name" value="Laminin_B"/>
    <property type="match status" value="1"/>
</dbReference>
<keyword evidence="2" id="KW-0677">Repeat</keyword>
<dbReference type="InterPro" id="IPR000034">
    <property type="entry name" value="Laminin_IV"/>
</dbReference>